<keyword evidence="3" id="KW-1185">Reference proteome</keyword>
<feature type="region of interest" description="Disordered" evidence="1">
    <location>
        <begin position="192"/>
        <end position="220"/>
    </location>
</feature>
<name>A0A9P4H7A2_9PLEO</name>
<dbReference type="EMBL" id="ML978215">
    <property type="protein sequence ID" value="KAF2028252.1"/>
    <property type="molecule type" value="Genomic_DNA"/>
</dbReference>
<accession>A0A9P4H7A2</accession>
<gene>
    <name evidence="2" type="ORF">EK21DRAFT_114026</name>
</gene>
<evidence type="ECO:0000313" key="2">
    <source>
        <dbReference type="EMBL" id="KAF2028252.1"/>
    </source>
</evidence>
<dbReference type="AlphaFoldDB" id="A0A9P4H7A2"/>
<proteinExistence type="predicted"/>
<sequence>MAPLTGASMAATSGDWLWSPEHDSYYKTLYGADGSYRYMWPSGHTPRLSPQSSTPTIGAVYADMRSYDRCYQRLDTPRSSTSTPDSSISDLSASVPITHSPSNPIDRPKVPTYVLRYQRFPIEWRTVPDPDVYRIAQNLPPDSYYSPSHQGPVLWRPPSAHYVMGFCDYEYCYDPYCIETQYETQGFRDDLKHHEDQDKNGNMRDGDKAANYNPMESVTQPLQPDFNEDYIVVYPFGLDFQAPGVQWLSEPAAPPSSVLDDRIFITELLAYLTSTLYIDKSRL</sequence>
<feature type="region of interest" description="Disordered" evidence="1">
    <location>
        <begin position="74"/>
        <end position="103"/>
    </location>
</feature>
<dbReference type="OrthoDB" id="424610at2759"/>
<evidence type="ECO:0000313" key="3">
    <source>
        <dbReference type="Proteomes" id="UP000799777"/>
    </source>
</evidence>
<dbReference type="Proteomes" id="UP000799777">
    <property type="component" value="Unassembled WGS sequence"/>
</dbReference>
<comment type="caution">
    <text evidence="2">The sequence shown here is derived from an EMBL/GenBank/DDBJ whole genome shotgun (WGS) entry which is preliminary data.</text>
</comment>
<reference evidence="2" key="1">
    <citation type="journal article" date="2020" name="Stud. Mycol.">
        <title>101 Dothideomycetes genomes: a test case for predicting lifestyles and emergence of pathogens.</title>
        <authorList>
            <person name="Haridas S."/>
            <person name="Albert R."/>
            <person name="Binder M."/>
            <person name="Bloem J."/>
            <person name="Labutti K."/>
            <person name="Salamov A."/>
            <person name="Andreopoulos B."/>
            <person name="Baker S."/>
            <person name="Barry K."/>
            <person name="Bills G."/>
            <person name="Bluhm B."/>
            <person name="Cannon C."/>
            <person name="Castanera R."/>
            <person name="Culley D."/>
            <person name="Daum C."/>
            <person name="Ezra D."/>
            <person name="Gonzalez J."/>
            <person name="Henrissat B."/>
            <person name="Kuo A."/>
            <person name="Liang C."/>
            <person name="Lipzen A."/>
            <person name="Lutzoni F."/>
            <person name="Magnuson J."/>
            <person name="Mondo S."/>
            <person name="Nolan M."/>
            <person name="Ohm R."/>
            <person name="Pangilinan J."/>
            <person name="Park H.-J."/>
            <person name="Ramirez L."/>
            <person name="Alfaro M."/>
            <person name="Sun H."/>
            <person name="Tritt A."/>
            <person name="Yoshinaga Y."/>
            <person name="Zwiers L.-H."/>
            <person name="Turgeon B."/>
            <person name="Goodwin S."/>
            <person name="Spatafora J."/>
            <person name="Crous P."/>
            <person name="Grigoriev I."/>
        </authorList>
    </citation>
    <scope>NUCLEOTIDE SEQUENCE</scope>
    <source>
        <strain evidence="2">CBS 110217</strain>
    </source>
</reference>
<feature type="compositionally biased region" description="Low complexity" evidence="1">
    <location>
        <begin position="77"/>
        <end position="96"/>
    </location>
</feature>
<organism evidence="2 3">
    <name type="scientific">Setomelanomma holmii</name>
    <dbReference type="NCBI Taxonomy" id="210430"/>
    <lineage>
        <taxon>Eukaryota</taxon>
        <taxon>Fungi</taxon>
        <taxon>Dikarya</taxon>
        <taxon>Ascomycota</taxon>
        <taxon>Pezizomycotina</taxon>
        <taxon>Dothideomycetes</taxon>
        <taxon>Pleosporomycetidae</taxon>
        <taxon>Pleosporales</taxon>
        <taxon>Pleosporineae</taxon>
        <taxon>Phaeosphaeriaceae</taxon>
        <taxon>Setomelanomma</taxon>
    </lineage>
</organism>
<protein>
    <submittedName>
        <fullName evidence="2">Uncharacterized protein</fullName>
    </submittedName>
</protein>
<evidence type="ECO:0000256" key="1">
    <source>
        <dbReference type="SAM" id="MobiDB-lite"/>
    </source>
</evidence>
<feature type="compositionally biased region" description="Basic and acidic residues" evidence="1">
    <location>
        <begin position="192"/>
        <end position="208"/>
    </location>
</feature>